<dbReference type="PROSITE" id="PS51194">
    <property type="entry name" value="HELICASE_CTER"/>
    <property type="match status" value="1"/>
</dbReference>
<dbReference type="InterPro" id="IPR001650">
    <property type="entry name" value="Helicase_C-like"/>
</dbReference>
<dbReference type="CDD" id="cd17913">
    <property type="entry name" value="DEXQc_Suv3"/>
    <property type="match status" value="1"/>
</dbReference>
<evidence type="ECO:0000256" key="3">
    <source>
        <dbReference type="ARBA" id="ARBA00004305"/>
    </source>
</evidence>
<comment type="cofactor">
    <cofactor evidence="2">
        <name>Mg(2+)</name>
        <dbReference type="ChEBI" id="CHEBI:18420"/>
    </cofactor>
</comment>
<dbReference type="OrthoDB" id="6692397at2759"/>
<dbReference type="InterPro" id="IPR041082">
    <property type="entry name" value="Suv3_C_1"/>
</dbReference>
<dbReference type="Pfam" id="PF12513">
    <property type="entry name" value="SUV3_C"/>
    <property type="match status" value="1"/>
</dbReference>
<feature type="domain" description="Helicase C-terminal" evidence="13">
    <location>
        <begin position="363"/>
        <end position="512"/>
    </location>
</feature>
<comment type="caution">
    <text evidence="14">The sequence shown here is derived from an EMBL/GenBank/DDBJ whole genome shotgun (WGS) entry which is preliminary data.</text>
</comment>
<dbReference type="InterPro" id="IPR044774">
    <property type="entry name" value="Suv3_DEXQc"/>
</dbReference>
<keyword evidence="10" id="KW-0496">Mitochondrion</keyword>
<evidence type="ECO:0000313" key="14">
    <source>
        <dbReference type="EMBL" id="KAF2148949.1"/>
    </source>
</evidence>
<dbReference type="GO" id="GO:0000965">
    <property type="term" value="P:mitochondrial RNA 3'-end processing"/>
    <property type="evidence" value="ECO:0007669"/>
    <property type="project" value="TreeGrafter"/>
</dbReference>
<keyword evidence="9" id="KW-0809">Transit peptide</keyword>
<keyword evidence="5" id="KW-0547">Nucleotide-binding</keyword>
<evidence type="ECO:0000256" key="11">
    <source>
        <dbReference type="ARBA" id="ARBA00047984"/>
    </source>
</evidence>
<evidence type="ECO:0000256" key="5">
    <source>
        <dbReference type="ARBA" id="ARBA00022741"/>
    </source>
</evidence>
<keyword evidence="8" id="KW-0067">ATP-binding</keyword>
<dbReference type="Pfam" id="PF00271">
    <property type="entry name" value="Helicase_C"/>
    <property type="match status" value="1"/>
</dbReference>
<evidence type="ECO:0000256" key="2">
    <source>
        <dbReference type="ARBA" id="ARBA00001946"/>
    </source>
</evidence>
<dbReference type="SUPFAM" id="SSF52540">
    <property type="entry name" value="P-loop containing nucleoside triphosphate hydrolases"/>
    <property type="match status" value="1"/>
</dbReference>
<dbReference type="Proteomes" id="UP000799439">
    <property type="component" value="Unassembled WGS sequence"/>
</dbReference>
<dbReference type="EMBL" id="ML996092">
    <property type="protein sequence ID" value="KAF2148949.1"/>
    <property type="molecule type" value="Genomic_DNA"/>
</dbReference>
<dbReference type="InterPro" id="IPR050699">
    <property type="entry name" value="RNA-DNA_Helicase"/>
</dbReference>
<evidence type="ECO:0000259" key="13">
    <source>
        <dbReference type="PROSITE" id="PS51194"/>
    </source>
</evidence>
<evidence type="ECO:0000256" key="1">
    <source>
        <dbReference type="ARBA" id="ARBA00001936"/>
    </source>
</evidence>
<keyword evidence="6 14" id="KW-0378">Hydrolase</keyword>
<dbReference type="GO" id="GO:0003724">
    <property type="term" value="F:RNA helicase activity"/>
    <property type="evidence" value="ECO:0007669"/>
    <property type="project" value="UniProtKB-EC"/>
</dbReference>
<feature type="compositionally biased region" description="Basic and acidic residues" evidence="12">
    <location>
        <begin position="53"/>
        <end position="67"/>
    </location>
</feature>
<dbReference type="EC" id="3.6.4.13" evidence="4"/>
<gene>
    <name evidence="14" type="ORF">K461DRAFT_282427</name>
</gene>
<dbReference type="SMART" id="SM00490">
    <property type="entry name" value="HELICc"/>
    <property type="match status" value="1"/>
</dbReference>
<comment type="cofactor">
    <cofactor evidence="1">
        <name>Mn(2+)</name>
        <dbReference type="ChEBI" id="CHEBI:29035"/>
    </cofactor>
</comment>
<dbReference type="SMART" id="SM00487">
    <property type="entry name" value="DEXDc"/>
    <property type="match status" value="1"/>
</dbReference>
<feature type="region of interest" description="Disordered" evidence="12">
    <location>
        <begin position="36"/>
        <end position="85"/>
    </location>
</feature>
<dbReference type="GO" id="GO:0005759">
    <property type="term" value="C:mitochondrial matrix"/>
    <property type="evidence" value="ECO:0007669"/>
    <property type="project" value="UniProtKB-SubCell"/>
</dbReference>
<dbReference type="AlphaFoldDB" id="A0A9P4MGH3"/>
<evidence type="ECO:0000256" key="7">
    <source>
        <dbReference type="ARBA" id="ARBA00022806"/>
    </source>
</evidence>
<proteinExistence type="predicted"/>
<dbReference type="PANTHER" id="PTHR12131">
    <property type="entry name" value="ATP-DEPENDENT RNA AND DNA HELICASE"/>
    <property type="match status" value="1"/>
</dbReference>
<dbReference type="InterPro" id="IPR014001">
    <property type="entry name" value="Helicase_ATP-bd"/>
</dbReference>
<evidence type="ECO:0000256" key="12">
    <source>
        <dbReference type="SAM" id="MobiDB-lite"/>
    </source>
</evidence>
<dbReference type="Gene3D" id="3.40.50.300">
    <property type="entry name" value="P-loop containing nucleotide triphosphate hydrolases"/>
    <property type="match status" value="2"/>
</dbReference>
<accession>A0A9P4MGH3</accession>
<dbReference type="Pfam" id="PF18147">
    <property type="entry name" value="Suv3_C_1"/>
    <property type="match status" value="1"/>
</dbReference>
<evidence type="ECO:0000256" key="8">
    <source>
        <dbReference type="ARBA" id="ARBA00022840"/>
    </source>
</evidence>
<evidence type="ECO:0000313" key="15">
    <source>
        <dbReference type="Proteomes" id="UP000799439"/>
    </source>
</evidence>
<name>A0A9P4MGH3_9PEZI</name>
<protein>
    <recommendedName>
        <fullName evidence="4">RNA helicase</fullName>
        <ecNumber evidence="4">3.6.4.13</ecNumber>
    </recommendedName>
</protein>
<dbReference type="CDD" id="cd18805">
    <property type="entry name" value="SF2_C_suv3"/>
    <property type="match status" value="1"/>
</dbReference>
<evidence type="ECO:0000256" key="4">
    <source>
        <dbReference type="ARBA" id="ARBA00012552"/>
    </source>
</evidence>
<dbReference type="GO" id="GO:0045025">
    <property type="term" value="C:mitochondrial degradosome"/>
    <property type="evidence" value="ECO:0007669"/>
    <property type="project" value="TreeGrafter"/>
</dbReference>
<comment type="subcellular location">
    <subcellularLocation>
        <location evidence="3">Mitochondrion matrix</location>
    </subcellularLocation>
</comment>
<dbReference type="Gene3D" id="1.20.58.1080">
    <property type="match status" value="1"/>
</dbReference>
<evidence type="ECO:0000256" key="10">
    <source>
        <dbReference type="ARBA" id="ARBA00023128"/>
    </source>
</evidence>
<evidence type="ECO:0000256" key="6">
    <source>
        <dbReference type="ARBA" id="ARBA00022801"/>
    </source>
</evidence>
<dbReference type="Pfam" id="PF22527">
    <property type="entry name" value="DEXQc_Suv3"/>
    <property type="match status" value="1"/>
</dbReference>
<dbReference type="InterPro" id="IPR027417">
    <property type="entry name" value="P-loop_NTPase"/>
</dbReference>
<dbReference type="GO" id="GO:0005524">
    <property type="term" value="F:ATP binding"/>
    <property type="evidence" value="ECO:0007669"/>
    <property type="project" value="UniProtKB-KW"/>
</dbReference>
<feature type="region of interest" description="Disordered" evidence="12">
    <location>
        <begin position="525"/>
        <end position="546"/>
    </location>
</feature>
<dbReference type="PANTHER" id="PTHR12131:SF1">
    <property type="entry name" value="ATP-DEPENDENT RNA HELICASE SUPV3L1, MITOCHONDRIAL-RELATED"/>
    <property type="match status" value="1"/>
</dbReference>
<organism evidence="14 15">
    <name type="scientific">Myriangium duriaei CBS 260.36</name>
    <dbReference type="NCBI Taxonomy" id="1168546"/>
    <lineage>
        <taxon>Eukaryota</taxon>
        <taxon>Fungi</taxon>
        <taxon>Dikarya</taxon>
        <taxon>Ascomycota</taxon>
        <taxon>Pezizomycotina</taxon>
        <taxon>Dothideomycetes</taxon>
        <taxon>Dothideomycetidae</taxon>
        <taxon>Myriangiales</taxon>
        <taxon>Myriangiaceae</taxon>
        <taxon>Myriangium</taxon>
    </lineage>
</organism>
<evidence type="ECO:0000256" key="9">
    <source>
        <dbReference type="ARBA" id="ARBA00022946"/>
    </source>
</evidence>
<dbReference type="GO" id="GO:0016787">
    <property type="term" value="F:hydrolase activity"/>
    <property type="evidence" value="ECO:0007669"/>
    <property type="project" value="UniProtKB-KW"/>
</dbReference>
<reference evidence="14" key="1">
    <citation type="journal article" date="2020" name="Stud. Mycol.">
        <title>101 Dothideomycetes genomes: a test case for predicting lifestyles and emergence of pathogens.</title>
        <authorList>
            <person name="Haridas S."/>
            <person name="Albert R."/>
            <person name="Binder M."/>
            <person name="Bloem J."/>
            <person name="Labutti K."/>
            <person name="Salamov A."/>
            <person name="Andreopoulos B."/>
            <person name="Baker S."/>
            <person name="Barry K."/>
            <person name="Bills G."/>
            <person name="Bluhm B."/>
            <person name="Cannon C."/>
            <person name="Castanera R."/>
            <person name="Culley D."/>
            <person name="Daum C."/>
            <person name="Ezra D."/>
            <person name="Gonzalez J."/>
            <person name="Henrissat B."/>
            <person name="Kuo A."/>
            <person name="Liang C."/>
            <person name="Lipzen A."/>
            <person name="Lutzoni F."/>
            <person name="Magnuson J."/>
            <person name="Mondo S."/>
            <person name="Nolan M."/>
            <person name="Ohm R."/>
            <person name="Pangilinan J."/>
            <person name="Park H.-J."/>
            <person name="Ramirez L."/>
            <person name="Alfaro M."/>
            <person name="Sun H."/>
            <person name="Tritt A."/>
            <person name="Yoshinaga Y."/>
            <person name="Zwiers L.-H."/>
            <person name="Turgeon B."/>
            <person name="Goodwin S."/>
            <person name="Spatafora J."/>
            <person name="Crous P."/>
            <person name="Grigoriev I."/>
        </authorList>
    </citation>
    <scope>NUCLEOTIDE SEQUENCE</scope>
    <source>
        <strain evidence="14">CBS 260.36</strain>
    </source>
</reference>
<dbReference type="InterPro" id="IPR055206">
    <property type="entry name" value="DEXQc_SUV3"/>
</dbReference>
<dbReference type="FunFam" id="3.40.50.300:FF:000269">
    <property type="entry name" value="ATP-dependent RNA helicase SUPV3L1, mitochondrial"/>
    <property type="match status" value="1"/>
</dbReference>
<keyword evidence="15" id="KW-1185">Reference proteome</keyword>
<keyword evidence="7" id="KW-0347">Helicase</keyword>
<comment type="catalytic activity">
    <reaction evidence="11">
        <text>ATP + H2O = ADP + phosphate + H(+)</text>
        <dbReference type="Rhea" id="RHEA:13065"/>
        <dbReference type="ChEBI" id="CHEBI:15377"/>
        <dbReference type="ChEBI" id="CHEBI:15378"/>
        <dbReference type="ChEBI" id="CHEBI:30616"/>
        <dbReference type="ChEBI" id="CHEBI:43474"/>
        <dbReference type="ChEBI" id="CHEBI:456216"/>
        <dbReference type="EC" id="3.6.4.13"/>
    </reaction>
</comment>
<sequence length="798" mass="88961">MQPLRHSNGICLFCRHLPSQSKSLYTFKRFKDAQIGSYHSSKSKPRQNSFTARRHDTGRTPTHDSHGIRRNSPSGRKDQSISSGSVPRHILHDAINQAQSELQNAPIVEYLEKEGRSLNSTFADFRPTIKDRSDSGSDANRFSASLATEFTNKGYDGLVARIKYGFYGFVSGLRFTKEELANQQALADLRYPAEWWASTRRLQRTVHLHVGPTNSGKTYHALRSLEAAGTGMYAGPLRLLAHEVYSRMNAKGRRCALITGEERRAPEKPDGTPDFSIASCTVEMLSMNRIVDVCVIDEIQMLGDPDRGWAWTQALLGVQAHELHLCGETRTVPLVQELCAIAGDKLIIHNYERLSPLKMDKQSLNGDFTKLRKGDCIVSFSVMGIHALRKVIEEQTGKKVAIVYGGLPPETRAQQARLFNDPDNDYDFLVASDAIGMGLNLSVKRIIFETTVKFNGLADSVIETAHIKQIAGRAGRYKTARDDTPKLDLKTAIPEGESVEHAESQHATRPVTDFIVPPTPFSRPSAYEQAMKSAGPPPKPSTDDSSVGLVTTLQHSDFPIVKAALEQDPPPIKTSGIFPPANIVERFAQYFPPGTPFSYVLLRLNEISQLNNRFHICGLRDALYIADLIEPVRGLSIPDRMIFANAPISFSDRKNFAELVPELAEAVVNQSGGALYEIQNIPLELLEQEVTMERGYLRSLETLHKAIVLYLWLSFRFFGIFSTRQLATELKTRIEERIEVVLEGLSTESKRQSIIARREKKRFLDGVQPTQPEDAASGPAIEEELEDGFDRLAVSTST</sequence>
<dbReference type="InterPro" id="IPR022192">
    <property type="entry name" value="SUV3_C"/>
</dbReference>